<dbReference type="RefSeq" id="WP_167940286.1">
    <property type="nucleotide sequence ID" value="NZ_JAATJA010000001.1"/>
</dbReference>
<dbReference type="Proteomes" id="UP000580856">
    <property type="component" value="Unassembled WGS sequence"/>
</dbReference>
<name>A0A846QJG4_9BACT</name>
<dbReference type="EMBL" id="JAATJA010000001">
    <property type="protein sequence ID" value="NJB67210.1"/>
    <property type="molecule type" value="Genomic_DNA"/>
</dbReference>
<reference evidence="2 3" key="1">
    <citation type="submission" date="2020-03" db="EMBL/GenBank/DDBJ databases">
        <title>Genomic Encyclopedia of Type Strains, Phase IV (KMG-IV): sequencing the most valuable type-strain genomes for metagenomic binning, comparative biology and taxonomic classification.</title>
        <authorList>
            <person name="Goeker M."/>
        </authorList>
    </citation>
    <scope>NUCLEOTIDE SEQUENCE [LARGE SCALE GENOMIC DNA]</scope>
    <source>
        <strain evidence="2 3">DSM 24233</strain>
    </source>
</reference>
<dbReference type="AlphaFoldDB" id="A0A846QJG4"/>
<accession>A0A846QJG4</accession>
<evidence type="ECO:0000313" key="2">
    <source>
        <dbReference type="EMBL" id="NJB67210.1"/>
    </source>
</evidence>
<protein>
    <submittedName>
        <fullName evidence="2">Phage-related baseplate assembly protein</fullName>
    </submittedName>
</protein>
<evidence type="ECO:0000313" key="3">
    <source>
        <dbReference type="Proteomes" id="UP000580856"/>
    </source>
</evidence>
<keyword evidence="3" id="KW-1185">Reference proteome</keyword>
<dbReference type="InterPro" id="IPR014507">
    <property type="entry name" value="Baseplate_assembly_J_pred"/>
</dbReference>
<comment type="caution">
    <text evidence="2">The sequence shown here is derived from an EMBL/GenBank/DDBJ whole genome shotgun (WGS) entry which is preliminary data.</text>
</comment>
<dbReference type="PIRSF" id="PIRSF020481">
    <property type="entry name" value="BAP"/>
    <property type="match status" value="1"/>
</dbReference>
<dbReference type="InterPro" id="IPR052726">
    <property type="entry name" value="Phage_Baseplate_Hub"/>
</dbReference>
<dbReference type="PANTHER" id="PTHR35862:SF1">
    <property type="entry name" value="FELS-2 PROPHAGE PROTEIN"/>
    <property type="match status" value="1"/>
</dbReference>
<dbReference type="Pfam" id="PF26078">
    <property type="entry name" value="Baseplate_J_M"/>
    <property type="match status" value="1"/>
</dbReference>
<gene>
    <name evidence="2" type="ORF">GGQ74_000850</name>
</gene>
<sequence>MSGFSDIDLSRLPAPRVVETLSFERVLAAMRADLVSRDPAYTALLESDPALKVLEVAAYREVLLRQRVNDAARAVMLAHAVGSDLDNLAALVPLTRRVVDPGDPDALPPVPPTMESDAEFRRRVQLAPEGFSTAGPDGAYLFHALNVPGVKDAAVSSPAPGEVLVHVLGLGGNGTPDEVTLGAVRAALSAAETRPFTDHVEVRAAEIVSYEVRATLYVQPGPSFEAVKVVAGRTLAATAAASHVLGAGMALSKLYAALQVEGVARVKLVAPAADVACLPHQAAHCAGVTLEVALV</sequence>
<evidence type="ECO:0000259" key="1">
    <source>
        <dbReference type="Pfam" id="PF26078"/>
    </source>
</evidence>
<organism evidence="2 3">
    <name type="scientific">Desulfobaculum xiamenense</name>
    <dbReference type="NCBI Taxonomy" id="995050"/>
    <lineage>
        <taxon>Bacteria</taxon>
        <taxon>Pseudomonadati</taxon>
        <taxon>Thermodesulfobacteriota</taxon>
        <taxon>Desulfovibrionia</taxon>
        <taxon>Desulfovibrionales</taxon>
        <taxon>Desulfovibrionaceae</taxon>
        <taxon>Desulfobaculum</taxon>
    </lineage>
</organism>
<dbReference type="PANTHER" id="PTHR35862">
    <property type="entry name" value="FELS-2 PROPHAGE PROTEIN"/>
    <property type="match status" value="1"/>
</dbReference>
<dbReference type="InterPro" id="IPR058531">
    <property type="entry name" value="Baseplate_J_M"/>
</dbReference>
<feature type="domain" description="Baseplate J-like central" evidence="1">
    <location>
        <begin position="132"/>
        <end position="203"/>
    </location>
</feature>
<proteinExistence type="predicted"/>